<keyword evidence="3" id="KW-1185">Reference proteome</keyword>
<dbReference type="Proteomes" id="UP000789572">
    <property type="component" value="Unassembled WGS sequence"/>
</dbReference>
<evidence type="ECO:0000313" key="3">
    <source>
        <dbReference type="Proteomes" id="UP000789572"/>
    </source>
</evidence>
<accession>A0A9N9GYI8</accession>
<feature type="region of interest" description="Disordered" evidence="1">
    <location>
        <begin position="177"/>
        <end position="231"/>
    </location>
</feature>
<comment type="caution">
    <text evidence="2">The sequence shown here is derived from an EMBL/GenBank/DDBJ whole genome shotgun (WGS) entry which is preliminary data.</text>
</comment>
<gene>
    <name evidence="2" type="ORF">POCULU_LOCUS9586</name>
</gene>
<sequence length="405" mass="47382">MSNNFVFITKEKFNELLTNYLSDKQYNKSIISREVASKLLDFFTNTGNNEVDAQFKFWAKRRFKTMTIGDTVKVIHKKRKTPICAEHELYDVIGNYHLELQHAGYRKTYAAISQHYSYVPRELVRLFIEVQAEERNDENNQVDIPDSVDIENYDEEVQAEERNDENNQVESDNSIQLYDEDGESPPPLPPPISFSSRPSPQLNIDDEPQPEFNIDDESQPGLSNNEPYYSSDDNEIYISQCETGYYIKDNMMYKPFKILPPSPNRHSYVFPLNAWLMHKIATMSFTLNDKEFILKCLDDLRNWNNHTSEDDHIIEEDQLSEIFEEWPDRIKRWEELNQGDDNSRVDESGSVEELSNVDNSRVDESGSVEELSNVDATSETEFFMRGSTSRQDVIRRIAREQIDRN</sequence>
<protein>
    <submittedName>
        <fullName evidence="2">7000_t:CDS:1</fullName>
    </submittedName>
</protein>
<name>A0A9N9GYI8_9GLOM</name>
<dbReference type="AlphaFoldDB" id="A0A9N9GYI8"/>
<evidence type="ECO:0000313" key="2">
    <source>
        <dbReference type="EMBL" id="CAG8644158.1"/>
    </source>
</evidence>
<evidence type="ECO:0000256" key="1">
    <source>
        <dbReference type="SAM" id="MobiDB-lite"/>
    </source>
</evidence>
<feature type="non-terminal residue" evidence="2">
    <location>
        <position position="405"/>
    </location>
</feature>
<proteinExistence type="predicted"/>
<feature type="compositionally biased region" description="Acidic residues" evidence="1">
    <location>
        <begin position="204"/>
        <end position="218"/>
    </location>
</feature>
<reference evidence="2" key="1">
    <citation type="submission" date="2021-06" db="EMBL/GenBank/DDBJ databases">
        <authorList>
            <person name="Kallberg Y."/>
            <person name="Tangrot J."/>
            <person name="Rosling A."/>
        </authorList>
    </citation>
    <scope>NUCLEOTIDE SEQUENCE</scope>
    <source>
        <strain evidence="2">IA702</strain>
    </source>
</reference>
<dbReference type="EMBL" id="CAJVPJ010003727">
    <property type="protein sequence ID" value="CAG8644158.1"/>
    <property type="molecule type" value="Genomic_DNA"/>
</dbReference>
<dbReference type="OrthoDB" id="2499658at2759"/>
<organism evidence="2 3">
    <name type="scientific">Paraglomus occultum</name>
    <dbReference type="NCBI Taxonomy" id="144539"/>
    <lineage>
        <taxon>Eukaryota</taxon>
        <taxon>Fungi</taxon>
        <taxon>Fungi incertae sedis</taxon>
        <taxon>Mucoromycota</taxon>
        <taxon>Glomeromycotina</taxon>
        <taxon>Glomeromycetes</taxon>
        <taxon>Paraglomerales</taxon>
        <taxon>Paraglomeraceae</taxon>
        <taxon>Paraglomus</taxon>
    </lineage>
</organism>
<feature type="region of interest" description="Disordered" evidence="1">
    <location>
        <begin position="339"/>
        <end position="374"/>
    </location>
</feature>